<comment type="caution">
    <text evidence="2">The sequence shown here is derived from an EMBL/GenBank/DDBJ whole genome shotgun (WGS) entry which is preliminary data.</text>
</comment>
<evidence type="ECO:0000256" key="1">
    <source>
        <dbReference type="SAM" id="Phobius"/>
    </source>
</evidence>
<accession>A0ABQ1QFD9</accession>
<name>A0ABQ1QFD9_9BACI</name>
<evidence type="ECO:0000313" key="2">
    <source>
        <dbReference type="EMBL" id="GGD25882.1"/>
    </source>
</evidence>
<keyword evidence="1" id="KW-0472">Membrane</keyword>
<sequence>MLFGALTEWFGVQYVFLLSGILLWIGTIYLMFNRLVFPNYSKTQEIQVHM</sequence>
<gene>
    <name evidence="2" type="ORF">GCM10011389_36800</name>
</gene>
<proteinExistence type="predicted"/>
<dbReference type="EMBL" id="BMIN01000021">
    <property type="protein sequence ID" value="GGD25882.1"/>
    <property type="molecule type" value="Genomic_DNA"/>
</dbReference>
<keyword evidence="1" id="KW-1133">Transmembrane helix</keyword>
<keyword evidence="3" id="KW-1185">Reference proteome</keyword>
<evidence type="ECO:0000313" key="3">
    <source>
        <dbReference type="Proteomes" id="UP000642571"/>
    </source>
</evidence>
<protein>
    <submittedName>
        <fullName evidence="2">Uncharacterized protein</fullName>
    </submittedName>
</protein>
<dbReference type="Proteomes" id="UP000642571">
    <property type="component" value="Unassembled WGS sequence"/>
</dbReference>
<reference evidence="3" key="1">
    <citation type="journal article" date="2019" name="Int. J. Syst. Evol. Microbiol.">
        <title>The Global Catalogue of Microorganisms (GCM) 10K type strain sequencing project: providing services to taxonomists for standard genome sequencing and annotation.</title>
        <authorList>
            <consortium name="The Broad Institute Genomics Platform"/>
            <consortium name="The Broad Institute Genome Sequencing Center for Infectious Disease"/>
            <person name="Wu L."/>
            <person name="Ma J."/>
        </authorList>
    </citation>
    <scope>NUCLEOTIDE SEQUENCE [LARGE SCALE GENOMIC DNA]</scope>
    <source>
        <strain evidence="3">CGMCC 1.15353</strain>
    </source>
</reference>
<keyword evidence="1" id="KW-0812">Transmembrane</keyword>
<feature type="transmembrane region" description="Helical" evidence="1">
    <location>
        <begin position="12"/>
        <end position="32"/>
    </location>
</feature>
<organism evidence="2 3">
    <name type="scientific">Pontibacillus salipaludis</name>
    <dbReference type="NCBI Taxonomy" id="1697394"/>
    <lineage>
        <taxon>Bacteria</taxon>
        <taxon>Bacillati</taxon>
        <taxon>Bacillota</taxon>
        <taxon>Bacilli</taxon>
        <taxon>Bacillales</taxon>
        <taxon>Bacillaceae</taxon>
        <taxon>Pontibacillus</taxon>
    </lineage>
</organism>
<dbReference type="RefSeq" id="WP_188655835.1">
    <property type="nucleotide sequence ID" value="NZ_BMIN01000021.1"/>
</dbReference>